<gene>
    <name evidence="1" type="ORF">A2527_12245</name>
</gene>
<evidence type="ECO:0000313" key="2">
    <source>
        <dbReference type="Proteomes" id="UP000178449"/>
    </source>
</evidence>
<dbReference type="InterPro" id="IPR025738">
    <property type="entry name" value="BatD"/>
</dbReference>
<evidence type="ECO:0000313" key="1">
    <source>
        <dbReference type="EMBL" id="OGG96082.1"/>
    </source>
</evidence>
<dbReference type="STRING" id="1817772.A2527_12245"/>
<comment type="caution">
    <text evidence="1">The sequence shown here is derived from an EMBL/GenBank/DDBJ whole genome shotgun (WGS) entry which is preliminary data.</text>
</comment>
<dbReference type="Pfam" id="PF13584">
    <property type="entry name" value="BatD"/>
    <property type="match status" value="2"/>
</dbReference>
<proteinExistence type="predicted"/>
<dbReference type="AlphaFoldDB" id="A0A1F6GDD0"/>
<organism evidence="1 2">
    <name type="scientific">Candidatus Lambdaproteobacteria bacterium RIFOXYD2_FULL_50_16</name>
    <dbReference type="NCBI Taxonomy" id="1817772"/>
    <lineage>
        <taxon>Bacteria</taxon>
        <taxon>Pseudomonadati</taxon>
        <taxon>Pseudomonadota</taxon>
        <taxon>Candidatus Lambdaproteobacteria</taxon>
    </lineage>
</organism>
<accession>A0A1F6GDD0</accession>
<dbReference type="PANTHER" id="PTHR40940:SF2">
    <property type="entry name" value="BATD"/>
    <property type="match status" value="1"/>
</dbReference>
<evidence type="ECO:0008006" key="3">
    <source>
        <dbReference type="Google" id="ProtNLM"/>
    </source>
</evidence>
<sequence>MRPWILVFCALLFAPAAWGEVRLNLQISDSELVLGDQVLITLEAEGAEPSAEVEAPKVQGLQIEVQGPPSSSSQTTLINGQTSHHSSLTYHFGVTADRLGKYEIEPFVLVFQGQRFESERLSLLVVPAPKDPSMKLTLKADRKQIYLGEPLTVSLEWSVDAQIAGYEFRFPLLADKDQLKLKLVPIDPNQRSEQLNIDQYKVQFQAFEENRTRRFVTGFKLYPHQTGAFVVPAAHIKVSKVAGYLPGRDFFGRLVQQPRLITGYASANALKISVLALPLAGRPANFGGAVGQYQFKAELERPTFDLGESINLKLIVEGVGELDKIGRPLVPALGTDLVSNENLAPGKIEENRVTFFQKITPKKAGKFEIPPVGFAYFDPQKGAYQQTFSEPLKIEVLATEKLDLKEVVGARPVAKIERDPGFYQGPAPQTPSVPWGWFLALPLLPLAYHFGRRTKPAARPAPLPWSGTALKADLAILSQAWEDLAQWRFGPNRRWDKTAMREQMDPELLEHFWQIKETLDAYQYGSTPHHPAQIEALRQQLIELANEVGG</sequence>
<reference evidence="1 2" key="1">
    <citation type="journal article" date="2016" name="Nat. Commun.">
        <title>Thousands of microbial genomes shed light on interconnected biogeochemical processes in an aquifer system.</title>
        <authorList>
            <person name="Anantharaman K."/>
            <person name="Brown C.T."/>
            <person name="Hug L.A."/>
            <person name="Sharon I."/>
            <person name="Castelle C.J."/>
            <person name="Probst A.J."/>
            <person name="Thomas B.C."/>
            <person name="Singh A."/>
            <person name="Wilkins M.J."/>
            <person name="Karaoz U."/>
            <person name="Brodie E.L."/>
            <person name="Williams K.H."/>
            <person name="Hubbard S.S."/>
            <person name="Banfield J.F."/>
        </authorList>
    </citation>
    <scope>NUCLEOTIDE SEQUENCE [LARGE SCALE GENOMIC DNA]</scope>
</reference>
<dbReference type="PANTHER" id="PTHR40940">
    <property type="entry name" value="PROTEIN BATD-RELATED"/>
    <property type="match status" value="1"/>
</dbReference>
<protein>
    <recommendedName>
        <fullName evidence="3">Protein BatD</fullName>
    </recommendedName>
</protein>
<dbReference type="Proteomes" id="UP000178449">
    <property type="component" value="Unassembled WGS sequence"/>
</dbReference>
<name>A0A1F6GDD0_9PROT</name>
<dbReference type="EMBL" id="MFNE01000019">
    <property type="protein sequence ID" value="OGG96082.1"/>
    <property type="molecule type" value="Genomic_DNA"/>
</dbReference>